<evidence type="ECO:0000256" key="1">
    <source>
        <dbReference type="SAM" id="MobiDB-lite"/>
    </source>
</evidence>
<comment type="caution">
    <text evidence="2">The sequence shown here is derived from an EMBL/GenBank/DDBJ whole genome shotgun (WGS) entry which is preliminary data.</text>
</comment>
<gene>
    <name evidence="2" type="ORF">Sradi_5706400</name>
</gene>
<reference evidence="2" key="1">
    <citation type="submission" date="2020-06" db="EMBL/GenBank/DDBJ databases">
        <authorList>
            <person name="Li T."/>
            <person name="Hu X."/>
            <person name="Zhang T."/>
            <person name="Song X."/>
            <person name="Zhang H."/>
            <person name="Dai N."/>
            <person name="Sheng W."/>
            <person name="Hou X."/>
            <person name="Wei L."/>
        </authorList>
    </citation>
    <scope>NUCLEOTIDE SEQUENCE</scope>
    <source>
        <strain evidence="2">G02</strain>
        <tissue evidence="2">Leaf</tissue>
    </source>
</reference>
<accession>A0AAW2L4A7</accession>
<name>A0AAW2L4A7_SESRA</name>
<reference evidence="2" key="2">
    <citation type="journal article" date="2024" name="Plant">
        <title>Genomic evolution and insights into agronomic trait innovations of Sesamum species.</title>
        <authorList>
            <person name="Miao H."/>
            <person name="Wang L."/>
            <person name="Qu L."/>
            <person name="Liu H."/>
            <person name="Sun Y."/>
            <person name="Le M."/>
            <person name="Wang Q."/>
            <person name="Wei S."/>
            <person name="Zheng Y."/>
            <person name="Lin W."/>
            <person name="Duan Y."/>
            <person name="Cao H."/>
            <person name="Xiong S."/>
            <person name="Wang X."/>
            <person name="Wei L."/>
            <person name="Li C."/>
            <person name="Ma Q."/>
            <person name="Ju M."/>
            <person name="Zhao R."/>
            <person name="Li G."/>
            <person name="Mu C."/>
            <person name="Tian Q."/>
            <person name="Mei H."/>
            <person name="Zhang T."/>
            <person name="Gao T."/>
            <person name="Zhang H."/>
        </authorList>
    </citation>
    <scope>NUCLEOTIDE SEQUENCE</scope>
    <source>
        <strain evidence="2">G02</strain>
    </source>
</reference>
<organism evidence="2">
    <name type="scientific">Sesamum radiatum</name>
    <name type="common">Black benniseed</name>
    <dbReference type="NCBI Taxonomy" id="300843"/>
    <lineage>
        <taxon>Eukaryota</taxon>
        <taxon>Viridiplantae</taxon>
        <taxon>Streptophyta</taxon>
        <taxon>Embryophyta</taxon>
        <taxon>Tracheophyta</taxon>
        <taxon>Spermatophyta</taxon>
        <taxon>Magnoliopsida</taxon>
        <taxon>eudicotyledons</taxon>
        <taxon>Gunneridae</taxon>
        <taxon>Pentapetalae</taxon>
        <taxon>asterids</taxon>
        <taxon>lamiids</taxon>
        <taxon>Lamiales</taxon>
        <taxon>Pedaliaceae</taxon>
        <taxon>Sesamum</taxon>
    </lineage>
</organism>
<evidence type="ECO:0000313" key="2">
    <source>
        <dbReference type="EMBL" id="KAL0313071.1"/>
    </source>
</evidence>
<protein>
    <submittedName>
        <fullName evidence="2">Uncharacterized protein</fullName>
    </submittedName>
</protein>
<feature type="region of interest" description="Disordered" evidence="1">
    <location>
        <begin position="26"/>
        <end position="53"/>
    </location>
</feature>
<sequence>MITPSNALNKKKTVETAGRAEALQVVPETPMPPTSGMTVTGPPRPADLLTERP</sequence>
<dbReference type="EMBL" id="JACGWJ010000026">
    <property type="protein sequence ID" value="KAL0313071.1"/>
    <property type="molecule type" value="Genomic_DNA"/>
</dbReference>
<proteinExistence type="predicted"/>
<dbReference type="AlphaFoldDB" id="A0AAW2L4A7"/>